<dbReference type="AlphaFoldDB" id="A0A975BIS6"/>
<accession>A0A975BIS6</accession>
<evidence type="ECO:0000313" key="2">
    <source>
        <dbReference type="Proteomes" id="UP000663722"/>
    </source>
</evidence>
<proteinExistence type="predicted"/>
<evidence type="ECO:0000313" key="1">
    <source>
        <dbReference type="EMBL" id="QTA86108.1"/>
    </source>
</evidence>
<name>A0A975BIS6_9BACT</name>
<sequence>MFFSMSGKETRLFSFRRRNSFREKSRVSSPGNHRKTYD</sequence>
<organism evidence="1 2">
    <name type="scientific">Desulfonema magnum</name>
    <dbReference type="NCBI Taxonomy" id="45655"/>
    <lineage>
        <taxon>Bacteria</taxon>
        <taxon>Pseudomonadati</taxon>
        <taxon>Thermodesulfobacteriota</taxon>
        <taxon>Desulfobacteria</taxon>
        <taxon>Desulfobacterales</taxon>
        <taxon>Desulfococcaceae</taxon>
        <taxon>Desulfonema</taxon>
    </lineage>
</organism>
<keyword evidence="2" id="KW-1185">Reference proteome</keyword>
<gene>
    <name evidence="1" type="ORF">dnm_021260</name>
</gene>
<protein>
    <submittedName>
        <fullName evidence="1">Uncharacterized protein</fullName>
    </submittedName>
</protein>
<dbReference type="EMBL" id="CP061800">
    <property type="protein sequence ID" value="QTA86108.1"/>
    <property type="molecule type" value="Genomic_DNA"/>
</dbReference>
<dbReference type="Proteomes" id="UP000663722">
    <property type="component" value="Chromosome"/>
</dbReference>
<reference evidence="1" key="1">
    <citation type="journal article" date="2021" name="Microb. Physiol.">
        <title>Proteogenomic Insights into the Physiology of Marine, Sulfate-Reducing, Filamentous Desulfonema limicola and Desulfonema magnum.</title>
        <authorList>
            <person name="Schnaars V."/>
            <person name="Wohlbrand L."/>
            <person name="Scheve S."/>
            <person name="Hinrichs C."/>
            <person name="Reinhardt R."/>
            <person name="Rabus R."/>
        </authorList>
    </citation>
    <scope>NUCLEOTIDE SEQUENCE</scope>
    <source>
        <strain evidence="1">4be13</strain>
    </source>
</reference>
<dbReference type="KEGG" id="dmm:dnm_021260"/>